<dbReference type="EMBL" id="JAUZQC010000018">
    <property type="protein sequence ID" value="KAK5854499.1"/>
    <property type="molecule type" value="Genomic_DNA"/>
</dbReference>
<dbReference type="Pfam" id="PF00632">
    <property type="entry name" value="HECT"/>
    <property type="match status" value="1"/>
</dbReference>
<dbReference type="Proteomes" id="UP001346869">
    <property type="component" value="Unassembled WGS sequence"/>
</dbReference>
<feature type="active site" description="Glycyl thioester intermediate" evidence="3">
    <location>
        <position position="53"/>
    </location>
</feature>
<protein>
    <recommendedName>
        <fullName evidence="4">HECT domain-containing protein</fullName>
    </recommendedName>
</protein>
<keyword evidence="6" id="KW-1185">Reference proteome</keyword>
<reference evidence="5 6" key="1">
    <citation type="journal article" date="2023" name="Genes (Basel)">
        <title>Chromosome-Level Genome Assembly and Circadian Gene Repertoire of the Patagonia Blennie Eleginops maclovinus-The Closest Ancestral Proxy of Antarctic Cryonotothenioids.</title>
        <authorList>
            <person name="Cheng C.C."/>
            <person name="Rivera-Colon A.G."/>
            <person name="Minhas B.F."/>
            <person name="Wilson L."/>
            <person name="Rayamajhi N."/>
            <person name="Vargas-Chacoff L."/>
            <person name="Catchen J.M."/>
        </authorList>
    </citation>
    <scope>NUCLEOTIDE SEQUENCE [LARGE SCALE GENOMIC DNA]</scope>
    <source>
        <strain evidence="5">JMC-PN-2008</strain>
    </source>
</reference>
<gene>
    <name evidence="5" type="ORF">PBY51_004687</name>
</gene>
<sequence>MIEDKLTQLKFEDLLIFITGADEVPTLGFPSKPCINFYTQEAGQRRLPYTSTCAMTLFLPRGITEEQKLHNLLNQSVKDSWGFLKV</sequence>
<name>A0AAN7X5S4_ELEMC</name>
<keyword evidence="1" id="KW-0808">Transferase</keyword>
<dbReference type="GO" id="GO:0004842">
    <property type="term" value="F:ubiquitin-protein transferase activity"/>
    <property type="evidence" value="ECO:0007669"/>
    <property type="project" value="InterPro"/>
</dbReference>
<comment type="caution">
    <text evidence="5">The sequence shown here is derived from an EMBL/GenBank/DDBJ whole genome shotgun (WGS) entry which is preliminary data.</text>
</comment>
<dbReference type="InterPro" id="IPR000569">
    <property type="entry name" value="HECT_dom"/>
</dbReference>
<dbReference type="Gene3D" id="3.30.2410.10">
    <property type="entry name" value="Hect, E3 ligase catalytic domain"/>
    <property type="match status" value="1"/>
</dbReference>
<dbReference type="SUPFAM" id="SSF56204">
    <property type="entry name" value="Hect, E3 ligase catalytic domain"/>
    <property type="match status" value="1"/>
</dbReference>
<evidence type="ECO:0000313" key="5">
    <source>
        <dbReference type="EMBL" id="KAK5854499.1"/>
    </source>
</evidence>
<dbReference type="InterPro" id="IPR035983">
    <property type="entry name" value="Hect_E3_ubiquitin_ligase"/>
</dbReference>
<proteinExistence type="predicted"/>
<evidence type="ECO:0000256" key="2">
    <source>
        <dbReference type="ARBA" id="ARBA00022786"/>
    </source>
</evidence>
<keyword evidence="2 3" id="KW-0833">Ubl conjugation pathway</keyword>
<feature type="domain" description="HECT" evidence="4">
    <location>
        <begin position="1"/>
        <end position="86"/>
    </location>
</feature>
<dbReference type="PROSITE" id="PS50237">
    <property type="entry name" value="HECT"/>
    <property type="match status" value="1"/>
</dbReference>
<evidence type="ECO:0000256" key="1">
    <source>
        <dbReference type="ARBA" id="ARBA00022679"/>
    </source>
</evidence>
<dbReference type="AlphaFoldDB" id="A0AAN7X5S4"/>
<evidence type="ECO:0000313" key="6">
    <source>
        <dbReference type="Proteomes" id="UP001346869"/>
    </source>
</evidence>
<evidence type="ECO:0000256" key="3">
    <source>
        <dbReference type="PROSITE-ProRule" id="PRU00104"/>
    </source>
</evidence>
<accession>A0AAN7X5S4</accession>
<reference evidence="5 6" key="2">
    <citation type="journal article" date="2023" name="Mol. Biol. Evol.">
        <title>Genomics of Secondarily Temperate Adaptation in the Only Non-Antarctic Icefish.</title>
        <authorList>
            <person name="Rivera-Colon A.G."/>
            <person name="Rayamajhi N."/>
            <person name="Minhas B.F."/>
            <person name="Madrigal G."/>
            <person name="Bilyk K.T."/>
            <person name="Yoon V."/>
            <person name="Hune M."/>
            <person name="Gregory S."/>
            <person name="Cheng C.H.C."/>
            <person name="Catchen J.M."/>
        </authorList>
    </citation>
    <scope>NUCLEOTIDE SEQUENCE [LARGE SCALE GENOMIC DNA]</scope>
    <source>
        <strain evidence="5">JMC-PN-2008</strain>
    </source>
</reference>
<organism evidence="5 6">
    <name type="scientific">Eleginops maclovinus</name>
    <name type="common">Patagonian blennie</name>
    <name type="synonym">Eleginus maclovinus</name>
    <dbReference type="NCBI Taxonomy" id="56733"/>
    <lineage>
        <taxon>Eukaryota</taxon>
        <taxon>Metazoa</taxon>
        <taxon>Chordata</taxon>
        <taxon>Craniata</taxon>
        <taxon>Vertebrata</taxon>
        <taxon>Euteleostomi</taxon>
        <taxon>Actinopterygii</taxon>
        <taxon>Neopterygii</taxon>
        <taxon>Teleostei</taxon>
        <taxon>Neoteleostei</taxon>
        <taxon>Acanthomorphata</taxon>
        <taxon>Eupercaria</taxon>
        <taxon>Perciformes</taxon>
        <taxon>Notothenioidei</taxon>
        <taxon>Eleginopidae</taxon>
        <taxon>Eleginops</taxon>
    </lineage>
</organism>
<evidence type="ECO:0000259" key="4">
    <source>
        <dbReference type="PROSITE" id="PS50237"/>
    </source>
</evidence>